<evidence type="ECO:0000313" key="1">
    <source>
        <dbReference type="EnsemblPlants" id="MELO3C031530.2.1"/>
    </source>
</evidence>
<name>A0A9I9EBM9_CUCME</name>
<protein>
    <submittedName>
        <fullName evidence="1">Uncharacterized protein</fullName>
    </submittedName>
</protein>
<organism evidence="1">
    <name type="scientific">Cucumis melo</name>
    <name type="common">Muskmelon</name>
    <dbReference type="NCBI Taxonomy" id="3656"/>
    <lineage>
        <taxon>Eukaryota</taxon>
        <taxon>Viridiplantae</taxon>
        <taxon>Streptophyta</taxon>
        <taxon>Embryophyta</taxon>
        <taxon>Tracheophyta</taxon>
        <taxon>Spermatophyta</taxon>
        <taxon>Magnoliopsida</taxon>
        <taxon>eudicotyledons</taxon>
        <taxon>Gunneridae</taxon>
        <taxon>Pentapetalae</taxon>
        <taxon>rosids</taxon>
        <taxon>fabids</taxon>
        <taxon>Cucurbitales</taxon>
        <taxon>Cucurbitaceae</taxon>
        <taxon>Benincaseae</taxon>
        <taxon>Cucumis</taxon>
    </lineage>
</organism>
<sequence length="61" mass="7137">MQCFELRREEIYCRIRPFVMSIPPVKTARDSSAFPPPRSCSVLPLESQILRLQTRGSEERQ</sequence>
<proteinExistence type="predicted"/>
<accession>A0A9I9EBM9</accession>
<dbReference type="EnsemblPlants" id="MELO3C031530.2.1">
    <property type="protein sequence ID" value="MELO3C031530.2.1"/>
    <property type="gene ID" value="MELO3C031530.2"/>
</dbReference>
<dbReference type="AlphaFoldDB" id="A0A9I9EBM9"/>
<dbReference type="Gramene" id="MELO3C031530.2.1">
    <property type="protein sequence ID" value="MELO3C031530.2.1"/>
    <property type="gene ID" value="MELO3C031530.2"/>
</dbReference>
<reference evidence="1" key="1">
    <citation type="submission" date="2023-03" db="UniProtKB">
        <authorList>
            <consortium name="EnsemblPlants"/>
        </authorList>
    </citation>
    <scope>IDENTIFICATION</scope>
</reference>